<feature type="compositionally biased region" description="Gly residues" evidence="1">
    <location>
        <begin position="67"/>
        <end position="78"/>
    </location>
</feature>
<protein>
    <submittedName>
        <fullName evidence="2">Uncharacterized protein</fullName>
    </submittedName>
</protein>
<feature type="compositionally biased region" description="Basic residues" evidence="1">
    <location>
        <begin position="22"/>
        <end position="32"/>
    </location>
</feature>
<organism evidence="2 3">
    <name type="scientific">Aspergillus turcosus</name>
    <dbReference type="NCBI Taxonomy" id="1245748"/>
    <lineage>
        <taxon>Eukaryota</taxon>
        <taxon>Fungi</taxon>
        <taxon>Dikarya</taxon>
        <taxon>Ascomycota</taxon>
        <taxon>Pezizomycotina</taxon>
        <taxon>Eurotiomycetes</taxon>
        <taxon>Eurotiomycetidae</taxon>
        <taxon>Eurotiales</taxon>
        <taxon>Aspergillaceae</taxon>
        <taxon>Aspergillus</taxon>
        <taxon>Aspergillus subgen. Fumigati</taxon>
    </lineage>
</organism>
<feature type="region of interest" description="Disordered" evidence="1">
    <location>
        <begin position="1"/>
        <end position="78"/>
    </location>
</feature>
<feature type="compositionally biased region" description="Low complexity" evidence="1">
    <location>
        <begin position="1"/>
        <end position="21"/>
    </location>
</feature>
<dbReference type="AlphaFoldDB" id="A0A421D5I6"/>
<dbReference type="Proteomes" id="UP000215289">
    <property type="component" value="Unassembled WGS sequence"/>
</dbReference>
<name>A0A421D5I6_9EURO</name>
<dbReference type="EMBL" id="NIDN02000080">
    <property type="protein sequence ID" value="RLL97381.1"/>
    <property type="molecule type" value="Genomic_DNA"/>
</dbReference>
<feature type="region of interest" description="Disordered" evidence="1">
    <location>
        <begin position="102"/>
        <end position="161"/>
    </location>
</feature>
<evidence type="ECO:0000313" key="2">
    <source>
        <dbReference type="EMBL" id="RLL97381.1"/>
    </source>
</evidence>
<feature type="compositionally biased region" description="Polar residues" evidence="1">
    <location>
        <begin position="119"/>
        <end position="130"/>
    </location>
</feature>
<dbReference type="OrthoDB" id="4508828at2759"/>
<proteinExistence type="predicted"/>
<feature type="compositionally biased region" description="Basic and acidic residues" evidence="1">
    <location>
        <begin position="150"/>
        <end position="161"/>
    </location>
</feature>
<evidence type="ECO:0000256" key="1">
    <source>
        <dbReference type="SAM" id="MobiDB-lite"/>
    </source>
</evidence>
<gene>
    <name evidence="2" type="ORF">CFD26_106848</name>
</gene>
<comment type="caution">
    <text evidence="2">The sequence shown here is derived from an EMBL/GenBank/DDBJ whole genome shotgun (WGS) entry which is preliminary data.</text>
</comment>
<reference evidence="2 3" key="1">
    <citation type="submission" date="2018-08" db="EMBL/GenBank/DDBJ databases">
        <title>Draft genome sequences of two Aspergillus turcosus clinical strains isolated from bronchoalveolar lavage fluid: one azole-susceptible and the other azole-resistant.</title>
        <authorList>
            <person name="Parent-Michaud M."/>
            <person name="Dufresne P.J."/>
            <person name="Fournier E."/>
            <person name="Martineau C."/>
            <person name="Moreira S."/>
            <person name="Perkins V."/>
            <person name="De Repentigny L."/>
            <person name="Dufresne S.F."/>
        </authorList>
    </citation>
    <scope>NUCLEOTIDE SEQUENCE [LARGE SCALE GENOMIC DNA]</scope>
    <source>
        <strain evidence="2">HMR AF 1038</strain>
    </source>
</reference>
<accession>A0A421D5I6</accession>
<sequence length="388" mass="41899">MVTTRSASRGNAAPARAAPSGRRGRGRARRGHLVSTRGASSAAAAATTAPRGRGRPAGRGRAASRAGRGGGALRGQRGGAHVAVVVPPLIMSILGADKDMMSRRGRNSVRAPPAAPASNPGSTPQSSTLVTPAVETKTEDEVSSPENVDQSEHTDFTFHPPDERNAWNLLAKWPATHRHRIKELDYMTSYYNTVGQGENIEAAKAWHASFPLHELMGHETAYFYKGKKVKRTELGSEAPIWVEAPPPVVLMSGVRTGSSCMTNLPGGIMGEYWMQILDLSPLVVGTLGSWDLVPRWPVTHRQRIAELKFLATFYNKEGQEENISAAINWHSRFPPDELAGYESACFQGGVIKDEAELSLEDGRLWYEGPSSAPAPPVATTTKGTIYWT</sequence>
<evidence type="ECO:0000313" key="3">
    <source>
        <dbReference type="Proteomes" id="UP000215289"/>
    </source>
</evidence>
<feature type="compositionally biased region" description="Low complexity" evidence="1">
    <location>
        <begin position="36"/>
        <end position="51"/>
    </location>
</feature>
<keyword evidence="3" id="KW-1185">Reference proteome</keyword>